<evidence type="ECO:0000256" key="1">
    <source>
        <dbReference type="SAM" id="Coils"/>
    </source>
</evidence>
<evidence type="ECO:0000256" key="2">
    <source>
        <dbReference type="SAM" id="MobiDB-lite"/>
    </source>
</evidence>
<feature type="coiled-coil region" evidence="1">
    <location>
        <begin position="339"/>
        <end position="373"/>
    </location>
</feature>
<proteinExistence type="predicted"/>
<keyword evidence="1" id="KW-0175">Coiled coil</keyword>
<sequence length="653" mass="73314">MADQEQMPPQQEQPFIAAKQVGFNLEDIILNTNNEEYLAEVWYSAIALENSKVSFSIPTSGILGEVWINTFMNAIGAHYLAHSHEYVAPPSIEEDIIIKLKKKQREKVVPYTRFLSLLIMHKMKEGYRDDEVTQYPTQVFSVNNWALKPNQPEEPPFTDHVLAICNANEPVAFKASKPSSIAERVPQGTNTGAQPRHKKQSTSLKQPSVSSKEAKKAYFIIHSESASGNDASRASTAEADPVISAPSDFIPQQQGKGASSIARQVEEEEAFNTIKLEDPAKLVTHVQPIFKDLDLLEDDPIIVVDDSDEEVDDEVHATEDVETEDTLVPKSSFPRSSQIHELTNQVLILQSQKNKLELKKNKVEAEVALLKAQASFPNVEQLNELLVKSLKIEFLNILSTHDFSSSLPTELKDLPSKLNDLTKEELPAKFLTLPSQVKMVQANLKTLNALPSLLSKVTNALNQFAQAITLRKTGSDSVPSARQAGTQPAKGDSGDETTHVPGSMVESSKKKELKKFNFVTESGEHVHLNKEHISAQKKIEEEDKAKAARREGEIRKEELIDFLGSEDPLDKLNDLANKKRKHDDDIHYYFKAMKRLKSSVQYEDHLPEIFFRLHQGLSFDDHARTFSSLLLAEIEKRNLNPLKHMGVIEQLRQ</sequence>
<name>A0ABQ5GFI5_9ASTR</name>
<organism evidence="3 4">
    <name type="scientific">Tanacetum coccineum</name>
    <dbReference type="NCBI Taxonomy" id="301880"/>
    <lineage>
        <taxon>Eukaryota</taxon>
        <taxon>Viridiplantae</taxon>
        <taxon>Streptophyta</taxon>
        <taxon>Embryophyta</taxon>
        <taxon>Tracheophyta</taxon>
        <taxon>Spermatophyta</taxon>
        <taxon>Magnoliopsida</taxon>
        <taxon>eudicotyledons</taxon>
        <taxon>Gunneridae</taxon>
        <taxon>Pentapetalae</taxon>
        <taxon>asterids</taxon>
        <taxon>campanulids</taxon>
        <taxon>Asterales</taxon>
        <taxon>Asteraceae</taxon>
        <taxon>Asteroideae</taxon>
        <taxon>Anthemideae</taxon>
        <taxon>Anthemidinae</taxon>
        <taxon>Tanacetum</taxon>
    </lineage>
</organism>
<keyword evidence="4" id="KW-1185">Reference proteome</keyword>
<feature type="compositionally biased region" description="Polar residues" evidence="2">
    <location>
        <begin position="201"/>
        <end position="210"/>
    </location>
</feature>
<dbReference type="EMBL" id="BQNB010018364">
    <property type="protein sequence ID" value="GJT73583.1"/>
    <property type="molecule type" value="Genomic_DNA"/>
</dbReference>
<feature type="compositionally biased region" description="Polar residues" evidence="2">
    <location>
        <begin position="475"/>
        <end position="486"/>
    </location>
</feature>
<feature type="region of interest" description="Disordered" evidence="2">
    <location>
        <begin position="475"/>
        <end position="506"/>
    </location>
</feature>
<gene>
    <name evidence="3" type="ORF">Tco_1032869</name>
</gene>
<evidence type="ECO:0000313" key="3">
    <source>
        <dbReference type="EMBL" id="GJT73583.1"/>
    </source>
</evidence>
<protein>
    <submittedName>
        <fullName evidence="3">Uncharacterized protein</fullName>
    </submittedName>
</protein>
<reference evidence="3" key="1">
    <citation type="journal article" date="2022" name="Int. J. Mol. Sci.">
        <title>Draft Genome of Tanacetum Coccineum: Genomic Comparison of Closely Related Tanacetum-Family Plants.</title>
        <authorList>
            <person name="Yamashiro T."/>
            <person name="Shiraishi A."/>
            <person name="Nakayama K."/>
            <person name="Satake H."/>
        </authorList>
    </citation>
    <scope>NUCLEOTIDE SEQUENCE</scope>
</reference>
<dbReference type="Proteomes" id="UP001151760">
    <property type="component" value="Unassembled WGS sequence"/>
</dbReference>
<comment type="caution">
    <text evidence="3">The sequence shown here is derived from an EMBL/GenBank/DDBJ whole genome shotgun (WGS) entry which is preliminary data.</text>
</comment>
<feature type="region of interest" description="Disordered" evidence="2">
    <location>
        <begin position="175"/>
        <end position="210"/>
    </location>
</feature>
<accession>A0ABQ5GFI5</accession>
<reference evidence="3" key="2">
    <citation type="submission" date="2022-01" db="EMBL/GenBank/DDBJ databases">
        <authorList>
            <person name="Yamashiro T."/>
            <person name="Shiraishi A."/>
            <person name="Satake H."/>
            <person name="Nakayama K."/>
        </authorList>
    </citation>
    <scope>NUCLEOTIDE SEQUENCE</scope>
</reference>
<evidence type="ECO:0000313" key="4">
    <source>
        <dbReference type="Proteomes" id="UP001151760"/>
    </source>
</evidence>